<dbReference type="AlphaFoldDB" id="A0AAV1LU02"/>
<dbReference type="EMBL" id="CAVLGL010000094">
    <property type="protein sequence ID" value="CAK1597440.1"/>
    <property type="molecule type" value="Genomic_DNA"/>
</dbReference>
<dbReference type="Pfam" id="PF03564">
    <property type="entry name" value="DUF1759"/>
    <property type="match status" value="1"/>
</dbReference>
<evidence type="ECO:0000313" key="3">
    <source>
        <dbReference type="Proteomes" id="UP001314205"/>
    </source>
</evidence>
<keyword evidence="3" id="KW-1185">Reference proteome</keyword>
<accession>A0AAV1LU02</accession>
<name>A0AAV1LU02_9NEOP</name>
<gene>
    <name evidence="1" type="ORF">PARMNEM_LOCUS16655</name>
    <name evidence="2" type="ORF">PARMNEM_LOCUS16671</name>
</gene>
<dbReference type="InterPro" id="IPR005312">
    <property type="entry name" value="DUF1759"/>
</dbReference>
<reference evidence="2 3" key="1">
    <citation type="submission" date="2023-11" db="EMBL/GenBank/DDBJ databases">
        <authorList>
            <person name="Hedman E."/>
            <person name="Englund M."/>
            <person name="Stromberg M."/>
            <person name="Nyberg Akerstrom W."/>
            <person name="Nylinder S."/>
            <person name="Jareborg N."/>
            <person name="Kallberg Y."/>
            <person name="Kronander E."/>
        </authorList>
    </citation>
    <scope>NUCLEOTIDE SEQUENCE [LARGE SCALE GENOMIC DNA]</scope>
</reference>
<protein>
    <submittedName>
        <fullName evidence="2">Uncharacterized protein</fullName>
    </submittedName>
</protein>
<comment type="caution">
    <text evidence="2">The sequence shown here is derived from an EMBL/GenBank/DDBJ whole genome shotgun (WGS) entry which is preliminary data.</text>
</comment>
<dbReference type="Proteomes" id="UP001314205">
    <property type="component" value="Unassembled WGS sequence"/>
</dbReference>
<organism evidence="2 3">
    <name type="scientific">Parnassius mnemosyne</name>
    <name type="common">clouded apollo</name>
    <dbReference type="NCBI Taxonomy" id="213953"/>
    <lineage>
        <taxon>Eukaryota</taxon>
        <taxon>Metazoa</taxon>
        <taxon>Ecdysozoa</taxon>
        <taxon>Arthropoda</taxon>
        <taxon>Hexapoda</taxon>
        <taxon>Insecta</taxon>
        <taxon>Pterygota</taxon>
        <taxon>Neoptera</taxon>
        <taxon>Endopterygota</taxon>
        <taxon>Lepidoptera</taxon>
        <taxon>Glossata</taxon>
        <taxon>Ditrysia</taxon>
        <taxon>Papilionoidea</taxon>
        <taxon>Papilionidae</taxon>
        <taxon>Parnassiinae</taxon>
        <taxon>Parnassini</taxon>
        <taxon>Parnassius</taxon>
        <taxon>Driopa</taxon>
    </lineage>
</organism>
<dbReference type="PANTHER" id="PTHR22954:SF3">
    <property type="entry name" value="PROTEIN CBG08539"/>
    <property type="match status" value="1"/>
</dbReference>
<dbReference type="PANTHER" id="PTHR22954">
    <property type="entry name" value="RETROVIRAL PROTEASE-RELATED"/>
    <property type="match status" value="1"/>
</dbReference>
<evidence type="ECO:0000313" key="1">
    <source>
        <dbReference type="EMBL" id="CAK1597440.1"/>
    </source>
</evidence>
<sequence length="196" mass="22176">MDALKTQRSTVKGKLTRLFNFVQNCNPQVNNAHELKARQAEMEKIVCKFEDLQKAIKLLDADPERAEAHEQERTVFEEKYFSTKAQIDALLAPATTLRSSFGHDPLCTTMCNDTCTSRKPRVKLPQLELPRYDGDIRQWPAFKNIFMASVDGTDLPVVNKLQYLKSALIGEAAGLISSSLITEENYVKALEILTKR</sequence>
<proteinExistence type="predicted"/>
<dbReference type="EMBL" id="CAVLGL010000094">
    <property type="protein sequence ID" value="CAK1597459.1"/>
    <property type="molecule type" value="Genomic_DNA"/>
</dbReference>
<evidence type="ECO:0000313" key="2">
    <source>
        <dbReference type="EMBL" id="CAK1597459.1"/>
    </source>
</evidence>